<gene>
    <name evidence="3" type="ORF">FB562_1423</name>
</gene>
<proteinExistence type="predicted"/>
<evidence type="ECO:0000313" key="3">
    <source>
        <dbReference type="EMBL" id="TQL48329.1"/>
    </source>
</evidence>
<keyword evidence="2" id="KW-1133">Transmembrane helix</keyword>
<keyword evidence="4" id="KW-1185">Reference proteome</keyword>
<keyword evidence="2" id="KW-0812">Transmembrane</keyword>
<evidence type="ECO:0000256" key="2">
    <source>
        <dbReference type="SAM" id="Phobius"/>
    </source>
</evidence>
<comment type="caution">
    <text evidence="3">The sequence shown here is derived from an EMBL/GenBank/DDBJ whole genome shotgun (WGS) entry which is preliminary data.</text>
</comment>
<organism evidence="3 4">
    <name type="scientific">Homoserinimonas aerilata</name>
    <dbReference type="NCBI Taxonomy" id="1162970"/>
    <lineage>
        <taxon>Bacteria</taxon>
        <taxon>Bacillati</taxon>
        <taxon>Actinomycetota</taxon>
        <taxon>Actinomycetes</taxon>
        <taxon>Micrococcales</taxon>
        <taxon>Microbacteriaceae</taxon>
        <taxon>Homoserinimonas</taxon>
    </lineage>
</organism>
<feature type="compositionally biased region" description="Basic and acidic residues" evidence="1">
    <location>
        <begin position="139"/>
        <end position="148"/>
    </location>
</feature>
<dbReference type="RefSeq" id="WP_141880449.1">
    <property type="nucleotide sequence ID" value="NZ_VFOM01000001.1"/>
</dbReference>
<name>A0A542YJS9_9MICO</name>
<dbReference type="EMBL" id="VFOM01000001">
    <property type="protein sequence ID" value="TQL48329.1"/>
    <property type="molecule type" value="Genomic_DNA"/>
</dbReference>
<feature type="compositionally biased region" description="Low complexity" evidence="1">
    <location>
        <begin position="191"/>
        <end position="200"/>
    </location>
</feature>
<evidence type="ECO:0000313" key="4">
    <source>
        <dbReference type="Proteomes" id="UP000317998"/>
    </source>
</evidence>
<dbReference type="Proteomes" id="UP000317998">
    <property type="component" value="Unassembled WGS sequence"/>
</dbReference>
<keyword evidence="2" id="KW-0472">Membrane</keyword>
<feature type="compositionally biased region" description="Basic and acidic residues" evidence="1">
    <location>
        <begin position="21"/>
        <end position="34"/>
    </location>
</feature>
<feature type="compositionally biased region" description="Pro residues" evidence="1">
    <location>
        <begin position="97"/>
        <end position="113"/>
    </location>
</feature>
<feature type="compositionally biased region" description="Polar residues" evidence="1">
    <location>
        <begin position="214"/>
        <end position="225"/>
    </location>
</feature>
<feature type="compositionally biased region" description="Low complexity" evidence="1">
    <location>
        <begin position="114"/>
        <end position="124"/>
    </location>
</feature>
<feature type="compositionally biased region" description="Pro residues" evidence="1">
    <location>
        <begin position="163"/>
        <end position="190"/>
    </location>
</feature>
<feature type="compositionally biased region" description="Low complexity" evidence="1">
    <location>
        <begin position="59"/>
        <end position="78"/>
    </location>
</feature>
<accession>A0A542YJS9</accession>
<reference evidence="3 4" key="1">
    <citation type="submission" date="2019-06" db="EMBL/GenBank/DDBJ databases">
        <title>Sequencing the genomes of 1000 actinobacteria strains.</title>
        <authorList>
            <person name="Klenk H.-P."/>
        </authorList>
    </citation>
    <scope>NUCLEOTIDE SEQUENCE [LARGE SCALE GENOMIC DNA]</scope>
    <source>
        <strain evidence="3 4">DSM 26477</strain>
    </source>
</reference>
<evidence type="ECO:0000256" key="1">
    <source>
        <dbReference type="SAM" id="MobiDB-lite"/>
    </source>
</evidence>
<protein>
    <submittedName>
        <fullName evidence="3">Uncharacterized protein</fullName>
    </submittedName>
</protein>
<feature type="transmembrane region" description="Helical" evidence="2">
    <location>
        <begin position="386"/>
        <end position="410"/>
    </location>
</feature>
<feature type="transmembrane region" description="Helical" evidence="2">
    <location>
        <begin position="353"/>
        <end position="374"/>
    </location>
</feature>
<dbReference type="AlphaFoldDB" id="A0A542YJS9"/>
<feature type="region of interest" description="Disordered" evidence="1">
    <location>
        <begin position="1"/>
        <end position="313"/>
    </location>
</feature>
<sequence>MEDQAPGAESGDLNQAPAGGELRRDRRALRESARRSGSLFGRSRDRGAAASESGQDSGAQEPTAQQPAAPEPATQQPPVFSQPFAAPVAPGSAFPEPSLPTVPPAAPAVPPDSAPTLSSLFEPSPFEPPVVDEPFAEPRQPDRFRSATEEFADFGLDFAEASEPPPAAPPTEVPPAPPASAGFFPPPPAVPEAAAFTARPAPHPDSAFPETAAFTEQESASSGQTFDEPIAAPGPAFFSEPTTEAGAVPRPQTSLPEVSDLGEAPAPDRAAPDWSALGRVTPENPFDDRDYVVPADESGSPLGSAPLPPGLQPDALGRFSSQEGAGARSHPRLGVIRPELPTPEPGLAVLDTVALVAAVLLPPIGVVLGFVASARGRIYRGWASGIARAAIAVGVVMTLVFAVAGAFLWAEEQKRADERAAAAEVAAAHDSVVQASAEFCAGLAGYPSIFAEGDPDFGWPSLEDPNGYLPAIANYSAVWQGLVPVAPEGISAQVQSFSTRVDGIVGLAQSLQTANRSGDVLGVHSSDDITSIAAYVGDYCE</sequence>